<dbReference type="RefSeq" id="WP_101916018.1">
    <property type="nucleotide sequence ID" value="NZ_JAJHTL010000054.1"/>
</dbReference>
<name>A0AAP1RHZ4_9FLAO</name>
<dbReference type="PROSITE" id="PS51257">
    <property type="entry name" value="PROKAR_LIPOPROTEIN"/>
    <property type="match status" value="1"/>
</dbReference>
<evidence type="ECO:0000313" key="2">
    <source>
        <dbReference type="Proteomes" id="UP000806077"/>
    </source>
</evidence>
<gene>
    <name evidence="1" type="ORF">F7645_12745</name>
</gene>
<organism evidence="1 2">
    <name type="scientific">Tenacibaculum finnmarkense genomovar finnmarkense</name>
    <dbReference type="NCBI Taxonomy" id="1458503"/>
    <lineage>
        <taxon>Bacteria</taxon>
        <taxon>Pseudomonadati</taxon>
        <taxon>Bacteroidota</taxon>
        <taxon>Flavobacteriia</taxon>
        <taxon>Flavobacteriales</taxon>
        <taxon>Flavobacteriaceae</taxon>
        <taxon>Tenacibaculum</taxon>
        <taxon>Tenacibaculum finnmarkense</taxon>
    </lineage>
</organism>
<comment type="caution">
    <text evidence="1">The sequence shown here is derived from an EMBL/GenBank/DDBJ whole genome shotgun (WGS) entry which is preliminary data.</text>
</comment>
<reference evidence="1 2" key="1">
    <citation type="journal article" date="2020" name="Int. J. Syst. Evol. Microbiol.">
        <title>Tenacibaculum piscium sp. nov., isolated from skin ulcers of sea-farmed fish, and description of Tenacibaculum finnmarkense sp. nov. with subdivision into genomovars finnmarkense and ulcerans.</title>
        <authorList>
            <person name="Olsen A.B."/>
            <person name="Spilsberg B."/>
            <person name="Nilsen H.K."/>
            <person name="Lagesen K."/>
            <person name="Gulla S."/>
            <person name="Avendano-Herrera R."/>
            <person name="Irgang R."/>
            <person name="Duchaud E."/>
            <person name="Colquhoun D.J."/>
        </authorList>
    </citation>
    <scope>NUCLEOTIDE SEQUENCE [LARGE SCALE GENOMIC DNA]</scope>
    <source>
        <strain evidence="1 2">TNO037</strain>
    </source>
</reference>
<accession>A0AAP1RHZ4</accession>
<dbReference type="Proteomes" id="UP000806077">
    <property type="component" value="Unassembled WGS sequence"/>
</dbReference>
<protein>
    <recommendedName>
        <fullName evidence="3">Lipoprotein</fullName>
    </recommendedName>
</protein>
<keyword evidence="2" id="KW-1185">Reference proteome</keyword>
<evidence type="ECO:0000313" key="1">
    <source>
        <dbReference type="EMBL" id="MBE7696281.1"/>
    </source>
</evidence>
<dbReference type="AlphaFoldDB" id="A0AAP1RHZ4"/>
<sequence>MKKLLVQLTFLSMILFGFISCEEKETTELKESIFANSSDGKIIYTSDERYYYYKVGEKVYVDKWECGTHNGNTLYTGPRNGCYYINSNSNKTYVDRVECSCNN</sequence>
<proteinExistence type="predicted"/>
<evidence type="ECO:0008006" key="3">
    <source>
        <dbReference type="Google" id="ProtNLM"/>
    </source>
</evidence>
<dbReference type="EMBL" id="WXXV01000048">
    <property type="protein sequence ID" value="MBE7696281.1"/>
    <property type="molecule type" value="Genomic_DNA"/>
</dbReference>